<feature type="transmembrane region" description="Helical" evidence="9">
    <location>
        <begin position="12"/>
        <end position="36"/>
    </location>
</feature>
<dbReference type="GO" id="GO:0005886">
    <property type="term" value="C:plasma membrane"/>
    <property type="evidence" value="ECO:0007669"/>
    <property type="project" value="UniProtKB-SubCell"/>
</dbReference>
<keyword evidence="5" id="KW-0997">Cell inner membrane</keyword>
<dbReference type="GO" id="GO:0015627">
    <property type="term" value="C:type II protein secretion system complex"/>
    <property type="evidence" value="ECO:0007669"/>
    <property type="project" value="InterPro"/>
</dbReference>
<dbReference type="AlphaFoldDB" id="A0AA92ILE0"/>
<evidence type="ECO:0000256" key="2">
    <source>
        <dbReference type="ARBA" id="ARBA00008358"/>
    </source>
</evidence>
<evidence type="ECO:0000256" key="5">
    <source>
        <dbReference type="ARBA" id="ARBA00022519"/>
    </source>
</evidence>
<evidence type="ECO:0000313" key="11">
    <source>
        <dbReference type="Proteomes" id="UP000427820"/>
    </source>
</evidence>
<protein>
    <submittedName>
        <fullName evidence="10">Prepilin-type N-terminal cleavage/methylation domain-containing protein</fullName>
    </submittedName>
</protein>
<keyword evidence="11" id="KW-1185">Reference proteome</keyword>
<proteinExistence type="inferred from homology"/>
<evidence type="ECO:0000256" key="1">
    <source>
        <dbReference type="ARBA" id="ARBA00004377"/>
    </source>
</evidence>
<dbReference type="InterPro" id="IPR012902">
    <property type="entry name" value="N_methyl_site"/>
</dbReference>
<evidence type="ECO:0000256" key="4">
    <source>
        <dbReference type="ARBA" id="ARBA00022481"/>
    </source>
</evidence>
<sequence length="642" mass="69956">MISNRTYLTRGRGFTFVEVLVALVIIAIGVTGLVSLQRTFMQSSVRAAEHATALKIAQQRLEELRFQIYTDIASGTDTVMLDDKNYAVAWTVAPQYFNGAWVTTGDANLPDPLPPNPDAKSVDISVDWQTRGGDNLTLTMEAWIGRIAMRDGGLAVTTPPPRNEPSVTYNPGAAPEVIAVKLTEDDSATQYQVKETTRPTPTVMQRGDRLTVRFDTVTYDEATQTQRVEDFITLNCSCMFTGFEDTATTPHRLMLKDGRLVLDPNGGADTKKMTGVINPAVSDQPSLCNQCCRDHHDNNTMVAEQTVFKHDTVRKQNGNHRHFYRDASGNLVEANQGANNVYEESCRMRRIDGWYAMYPDWQFHAATVTSAGYLIDPNGAATYTQYVRDVVKALVLGNALPSQPTGRDITVTPGSHQLIGRGVYLDDMTDAHLEAVRAAILNNEADWISKVPFYEVNLTLLGLWETTNAPVADVTNEPIQTIVDPTQNYYGTYSRGRVSARDGGLATVTMNANMGNASVLGSLPVHPLEATQQSSSVNVTVTDSSGVVPLYSVTGEIYCLQYTGAACKNSHYRGVTVEGTGVTCTFSKQGDADTGAYACNGIPAGTSTVLSFSKAGFTFTPSTITILNLSSNEVHNVRMDEN</sequence>
<dbReference type="NCBIfam" id="TIGR02532">
    <property type="entry name" value="IV_pilin_GFxxxE"/>
    <property type="match status" value="1"/>
</dbReference>
<gene>
    <name evidence="10" type="ORF">D3795_00330</name>
</gene>
<keyword evidence="8 9" id="KW-0472">Membrane</keyword>
<comment type="similarity">
    <text evidence="2">Belongs to the GSP I family.</text>
</comment>
<accession>A0AA92ILE0</accession>
<name>A0AA92ILE0_9GAMM</name>
<keyword evidence="7 9" id="KW-1133">Transmembrane helix</keyword>
<evidence type="ECO:0000256" key="8">
    <source>
        <dbReference type="ARBA" id="ARBA00023136"/>
    </source>
</evidence>
<evidence type="ECO:0000256" key="3">
    <source>
        <dbReference type="ARBA" id="ARBA00022475"/>
    </source>
</evidence>
<evidence type="ECO:0000256" key="9">
    <source>
        <dbReference type="SAM" id="Phobius"/>
    </source>
</evidence>
<dbReference type="Proteomes" id="UP000427820">
    <property type="component" value="Chromosome"/>
</dbReference>
<keyword evidence="3" id="KW-1003">Cell membrane</keyword>
<reference evidence="10 11" key="1">
    <citation type="submission" date="2018-09" db="EMBL/GenBank/DDBJ databases">
        <title>Whole genome sequencing of Idiomarina andamanensis W-5T (LMG 29773T= JCM 31645T).</title>
        <authorList>
            <person name="Das S.K."/>
        </authorList>
    </citation>
    <scope>NUCLEOTIDE SEQUENCE [LARGE SCALE GENOMIC DNA]</scope>
    <source>
        <strain evidence="10 11">W-5T</strain>
    </source>
</reference>
<dbReference type="EMBL" id="CP032551">
    <property type="protein sequence ID" value="QGT94727.1"/>
    <property type="molecule type" value="Genomic_DNA"/>
</dbReference>
<keyword evidence="4" id="KW-0488">Methylation</keyword>
<evidence type="ECO:0000313" key="10">
    <source>
        <dbReference type="EMBL" id="QGT94727.1"/>
    </source>
</evidence>
<dbReference type="GO" id="GO:0015628">
    <property type="term" value="P:protein secretion by the type II secretion system"/>
    <property type="evidence" value="ECO:0007669"/>
    <property type="project" value="InterPro"/>
</dbReference>
<dbReference type="RefSeq" id="WP_156265654.1">
    <property type="nucleotide sequence ID" value="NZ_CP032551.1"/>
</dbReference>
<comment type="subcellular location">
    <subcellularLocation>
        <location evidence="1">Cell inner membrane</location>
        <topology evidence="1">Single-pass membrane protein</topology>
    </subcellularLocation>
</comment>
<dbReference type="PANTHER" id="PTHR38779:SF2">
    <property type="entry name" value="TYPE II SECRETION SYSTEM PROTEIN I-RELATED"/>
    <property type="match status" value="1"/>
</dbReference>
<dbReference type="InterPro" id="IPR010052">
    <property type="entry name" value="T2SS_protein-GspI"/>
</dbReference>
<evidence type="ECO:0000256" key="6">
    <source>
        <dbReference type="ARBA" id="ARBA00022692"/>
    </source>
</evidence>
<organism evidence="10 11">
    <name type="scientific">Pseudidiomarina andamanensis</name>
    <dbReference type="NCBI Taxonomy" id="1940690"/>
    <lineage>
        <taxon>Bacteria</taxon>
        <taxon>Pseudomonadati</taxon>
        <taxon>Pseudomonadota</taxon>
        <taxon>Gammaproteobacteria</taxon>
        <taxon>Alteromonadales</taxon>
        <taxon>Idiomarinaceae</taxon>
        <taxon>Pseudidiomarina</taxon>
    </lineage>
</organism>
<dbReference type="KEGG" id="panm:D3795_00330"/>
<keyword evidence="6 9" id="KW-0812">Transmembrane</keyword>
<evidence type="ECO:0000256" key="7">
    <source>
        <dbReference type="ARBA" id="ARBA00022989"/>
    </source>
</evidence>
<dbReference type="PANTHER" id="PTHR38779">
    <property type="entry name" value="TYPE II SECRETION SYSTEM PROTEIN I-RELATED"/>
    <property type="match status" value="1"/>
</dbReference>
<dbReference type="Pfam" id="PF07963">
    <property type="entry name" value="N_methyl"/>
    <property type="match status" value="1"/>
</dbReference>